<comment type="catalytic activity">
    <reaction evidence="6 7">
        <text>Release of N-terminal amino acids, preferentially methionine, from peptides and arylamides.</text>
        <dbReference type="EC" id="3.4.11.18"/>
    </reaction>
</comment>
<dbReference type="InterPro" id="IPR000994">
    <property type="entry name" value="Pept_M24"/>
</dbReference>
<evidence type="ECO:0000313" key="10">
    <source>
        <dbReference type="Proteomes" id="UP000032049"/>
    </source>
</evidence>
<dbReference type="CDD" id="cd01086">
    <property type="entry name" value="MetAP1"/>
    <property type="match status" value="1"/>
</dbReference>
<comment type="cofactor">
    <cofactor evidence="6">
        <name>Co(2+)</name>
        <dbReference type="ChEBI" id="CHEBI:48828"/>
    </cofactor>
    <cofactor evidence="6">
        <name>Zn(2+)</name>
        <dbReference type="ChEBI" id="CHEBI:29105"/>
    </cofactor>
    <cofactor evidence="6">
        <name>Mn(2+)</name>
        <dbReference type="ChEBI" id="CHEBI:29035"/>
    </cofactor>
    <cofactor evidence="6">
        <name>Fe(2+)</name>
        <dbReference type="ChEBI" id="CHEBI:29033"/>
    </cofactor>
    <text evidence="6">Binds 2 divalent metal cations per subunit. Has a high-affinity and a low affinity metal-binding site. The true nature of the physiological cofactor is under debate. The enzyme is active with cobalt, zinc, manganese or divalent iron ions. Most likely, methionine aminopeptidases function as mononuclear Fe(2+)-metalloproteases under physiological conditions, and the catalytically relevant metal-binding site has been assigned to the histidine-containing high-affinity site.</text>
</comment>
<keyword evidence="5 6" id="KW-0378">Hydrolase</keyword>
<feature type="binding site" evidence="6">
    <location>
        <position position="77"/>
    </location>
    <ligand>
        <name>substrate</name>
    </ligand>
</feature>
<evidence type="ECO:0000256" key="2">
    <source>
        <dbReference type="ARBA" id="ARBA00022438"/>
    </source>
</evidence>
<dbReference type="STRING" id="1503925.TH53_21455"/>
<keyword evidence="3 6" id="KW-0645">Protease</keyword>
<feature type="binding site" evidence="6">
    <location>
        <position position="94"/>
    </location>
    <ligand>
        <name>a divalent metal cation</name>
        <dbReference type="ChEBI" id="CHEBI:60240"/>
        <label>1</label>
    </ligand>
</feature>
<dbReference type="InterPro" id="IPR002467">
    <property type="entry name" value="Pept_M24A_MAP1"/>
</dbReference>
<gene>
    <name evidence="6" type="primary">map</name>
    <name evidence="9" type="ORF">TH53_21455</name>
</gene>
<dbReference type="GO" id="GO:0006508">
    <property type="term" value="P:proteolysis"/>
    <property type="evidence" value="ECO:0007669"/>
    <property type="project" value="UniProtKB-KW"/>
</dbReference>
<dbReference type="PRINTS" id="PR00599">
    <property type="entry name" value="MAPEPTIDASE"/>
</dbReference>
<protein>
    <recommendedName>
        <fullName evidence="6 7">Methionine aminopeptidase</fullName>
        <shortName evidence="6">MAP</shortName>
        <shortName evidence="6">MetAP</shortName>
        <ecNumber evidence="6 7">3.4.11.18</ecNumber>
    </recommendedName>
    <alternativeName>
        <fullName evidence="6">Peptidase M</fullName>
    </alternativeName>
</protein>
<comment type="caution">
    <text evidence="9">The sequence shown here is derived from an EMBL/GenBank/DDBJ whole genome shotgun (WGS) entry which is preliminary data.</text>
</comment>
<dbReference type="InterPro" id="IPR036005">
    <property type="entry name" value="Creatinase/aminopeptidase-like"/>
</dbReference>
<dbReference type="PANTHER" id="PTHR43330:SF27">
    <property type="entry name" value="METHIONINE AMINOPEPTIDASE"/>
    <property type="match status" value="1"/>
</dbReference>
<feature type="domain" description="Peptidase M24" evidence="8">
    <location>
        <begin position="11"/>
        <end position="236"/>
    </location>
</feature>
<feature type="binding site" evidence="6">
    <location>
        <position position="105"/>
    </location>
    <ligand>
        <name>a divalent metal cation</name>
        <dbReference type="ChEBI" id="CHEBI:60240"/>
        <label>2</label>
        <note>catalytic</note>
    </ligand>
</feature>
<dbReference type="Proteomes" id="UP000032049">
    <property type="component" value="Unassembled WGS sequence"/>
</dbReference>
<feature type="binding site" evidence="6">
    <location>
        <position position="232"/>
    </location>
    <ligand>
        <name>a divalent metal cation</name>
        <dbReference type="ChEBI" id="CHEBI:60240"/>
        <label>1</label>
    </ligand>
</feature>
<reference evidence="9 10" key="1">
    <citation type="submission" date="2015-01" db="EMBL/GenBank/DDBJ databases">
        <title>Draft genome sequence of Pedobacter sp. NL19 isolated from sludge of an effluent treatment pond in an abandoned uranium mine.</title>
        <authorList>
            <person name="Santos T."/>
            <person name="Caetano T."/>
            <person name="Covas C."/>
            <person name="Cruz A."/>
            <person name="Mendo S."/>
        </authorList>
    </citation>
    <scope>NUCLEOTIDE SEQUENCE [LARGE SCALE GENOMIC DNA]</scope>
    <source>
        <strain evidence="9 10">NL19</strain>
    </source>
</reference>
<dbReference type="RefSeq" id="WP_041885483.1">
    <property type="nucleotide sequence ID" value="NZ_CP157278.1"/>
</dbReference>
<dbReference type="GO" id="GO:0004239">
    <property type="term" value="F:initiator methionyl aminopeptidase activity"/>
    <property type="evidence" value="ECO:0007669"/>
    <property type="project" value="UniProtKB-UniRule"/>
</dbReference>
<evidence type="ECO:0000256" key="1">
    <source>
        <dbReference type="ARBA" id="ARBA00002521"/>
    </source>
</evidence>
<dbReference type="EC" id="3.4.11.18" evidence="6 7"/>
<evidence type="ECO:0000259" key="8">
    <source>
        <dbReference type="Pfam" id="PF00557"/>
    </source>
</evidence>
<dbReference type="OrthoDB" id="9802055at2"/>
<comment type="subunit">
    <text evidence="6">Monomer.</text>
</comment>
<dbReference type="GO" id="GO:0005829">
    <property type="term" value="C:cytosol"/>
    <property type="evidence" value="ECO:0007669"/>
    <property type="project" value="TreeGrafter"/>
</dbReference>
<evidence type="ECO:0000256" key="7">
    <source>
        <dbReference type="RuleBase" id="RU003653"/>
    </source>
</evidence>
<dbReference type="GO" id="GO:0046872">
    <property type="term" value="F:metal ion binding"/>
    <property type="evidence" value="ECO:0007669"/>
    <property type="project" value="UniProtKB-UniRule"/>
</dbReference>
<feature type="binding site" evidence="6">
    <location>
        <position position="201"/>
    </location>
    <ligand>
        <name>a divalent metal cation</name>
        <dbReference type="ChEBI" id="CHEBI:60240"/>
        <label>2</label>
        <note>catalytic</note>
    </ligand>
</feature>
<dbReference type="SUPFAM" id="SSF55920">
    <property type="entry name" value="Creatinase/aminopeptidase"/>
    <property type="match status" value="1"/>
</dbReference>
<name>A0A0D0GLM6_9SPHI</name>
<organism evidence="9 10">
    <name type="scientific">Pedobacter lusitanus</name>
    <dbReference type="NCBI Taxonomy" id="1503925"/>
    <lineage>
        <taxon>Bacteria</taxon>
        <taxon>Pseudomonadati</taxon>
        <taxon>Bacteroidota</taxon>
        <taxon>Sphingobacteriia</taxon>
        <taxon>Sphingobacteriales</taxon>
        <taxon>Sphingobacteriaceae</taxon>
        <taxon>Pedobacter</taxon>
    </lineage>
</organism>
<dbReference type="EMBL" id="JXRA01000108">
    <property type="protein sequence ID" value="KIO75296.1"/>
    <property type="molecule type" value="Genomic_DNA"/>
</dbReference>
<comment type="similarity">
    <text evidence="6">Belongs to the peptidase M24A family. Methionine aminopeptidase type 1 subfamily.</text>
</comment>
<dbReference type="PROSITE" id="PS00680">
    <property type="entry name" value="MAP_1"/>
    <property type="match status" value="1"/>
</dbReference>
<evidence type="ECO:0000256" key="3">
    <source>
        <dbReference type="ARBA" id="ARBA00022670"/>
    </source>
</evidence>
<dbReference type="PANTHER" id="PTHR43330">
    <property type="entry name" value="METHIONINE AMINOPEPTIDASE"/>
    <property type="match status" value="1"/>
</dbReference>
<accession>A0A0D0GLM6</accession>
<evidence type="ECO:0000256" key="4">
    <source>
        <dbReference type="ARBA" id="ARBA00022723"/>
    </source>
</evidence>
<keyword evidence="2 6" id="KW-0031">Aminopeptidase</keyword>
<dbReference type="InterPro" id="IPR001714">
    <property type="entry name" value="Pept_M24_MAP"/>
</dbReference>
<feature type="binding site" evidence="6">
    <location>
        <position position="105"/>
    </location>
    <ligand>
        <name>a divalent metal cation</name>
        <dbReference type="ChEBI" id="CHEBI:60240"/>
        <label>1</label>
    </ligand>
</feature>
<dbReference type="HAMAP" id="MF_01974">
    <property type="entry name" value="MetAP_1"/>
    <property type="match status" value="1"/>
</dbReference>
<dbReference type="AlphaFoldDB" id="A0A0D0GLM6"/>
<sequence length="266" mass="29466">MIIIKTEEEVELIRISATLISSALAEIAKVLKPGMTTLDLDKIAAEYIQDHGAVPSFLNYEGYPHHICTSVNDVVVHGMPDHIPLRDGDVISVDIGVIKNEFHGDHAYTFILGDAEQEVIDLVRVTKECLYEGINHAVADSYLTNISSAIQRHAESNGYGVVREYVGHGLGRSMHEHPQVPNFGRRNEGILMKENLVLAIEPMINLGTKDIKVSKDGWTVKTADGKPSVHFEHDVCTKPEHALILSNYTLIEIAEKANTNLNSSYY</sequence>
<feature type="binding site" evidence="6">
    <location>
        <position position="232"/>
    </location>
    <ligand>
        <name>a divalent metal cation</name>
        <dbReference type="ChEBI" id="CHEBI:60240"/>
        <label>2</label>
        <note>catalytic</note>
    </ligand>
</feature>
<dbReference type="GO" id="GO:0070006">
    <property type="term" value="F:metalloaminopeptidase activity"/>
    <property type="evidence" value="ECO:0007669"/>
    <property type="project" value="UniProtKB-UniRule"/>
</dbReference>
<evidence type="ECO:0000256" key="5">
    <source>
        <dbReference type="ARBA" id="ARBA00022801"/>
    </source>
</evidence>
<dbReference type="Gene3D" id="3.90.230.10">
    <property type="entry name" value="Creatinase/methionine aminopeptidase superfamily"/>
    <property type="match status" value="1"/>
</dbReference>
<evidence type="ECO:0000313" key="9">
    <source>
        <dbReference type="EMBL" id="KIO75296.1"/>
    </source>
</evidence>
<dbReference type="Pfam" id="PF00557">
    <property type="entry name" value="Peptidase_M24"/>
    <property type="match status" value="1"/>
</dbReference>
<feature type="binding site" evidence="6">
    <location>
        <position position="175"/>
    </location>
    <ligand>
        <name>substrate</name>
    </ligand>
</feature>
<proteinExistence type="inferred from homology"/>
<comment type="function">
    <text evidence="1 6">Removes the N-terminal methionine from nascent proteins. The N-terminal methionine is often cleaved when the second residue in the primary sequence is small and uncharged (Met-Ala-, Cys, Gly, Pro, Ser, Thr, or Val). Requires deformylation of the N(alpha)-formylated initiator methionine before it can be hydrolyzed.</text>
</comment>
<evidence type="ECO:0000256" key="6">
    <source>
        <dbReference type="HAMAP-Rule" id="MF_01974"/>
    </source>
</evidence>
<keyword evidence="4 6" id="KW-0479">Metal-binding</keyword>
<keyword evidence="10" id="KW-1185">Reference proteome</keyword>
<feature type="binding site" evidence="6">
    <location>
        <position position="168"/>
    </location>
    <ligand>
        <name>a divalent metal cation</name>
        <dbReference type="ChEBI" id="CHEBI:60240"/>
        <label>2</label>
        <note>catalytic</note>
    </ligand>
</feature>
<dbReference type="NCBIfam" id="TIGR00500">
    <property type="entry name" value="met_pdase_I"/>
    <property type="match status" value="1"/>
</dbReference>